<feature type="compositionally biased region" description="Pro residues" evidence="1">
    <location>
        <begin position="232"/>
        <end position="245"/>
    </location>
</feature>
<dbReference type="Pfam" id="PF04640">
    <property type="entry name" value="PLATZ"/>
    <property type="match status" value="1"/>
</dbReference>
<reference evidence="2 3" key="2">
    <citation type="submission" date="2024-10" db="EMBL/GenBank/DDBJ databases">
        <authorList>
            <person name="Ryan C."/>
        </authorList>
    </citation>
    <scope>NUCLEOTIDE SEQUENCE [LARGE SCALE GENOMIC DNA]</scope>
</reference>
<gene>
    <name evidence="2" type="ORF">URODEC1_LOCUS31158</name>
</gene>
<evidence type="ECO:0000313" key="3">
    <source>
        <dbReference type="Proteomes" id="UP001497457"/>
    </source>
</evidence>
<protein>
    <submittedName>
        <fullName evidence="2">Uncharacterized protein</fullName>
    </submittedName>
</protein>
<keyword evidence="3" id="KW-1185">Reference proteome</keyword>
<evidence type="ECO:0000256" key="1">
    <source>
        <dbReference type="SAM" id="MobiDB-lite"/>
    </source>
</evidence>
<dbReference type="PANTHER" id="PTHR31065:SF1">
    <property type="entry name" value="OS09G0116050 PROTEIN"/>
    <property type="match status" value="1"/>
</dbReference>
<organism evidence="2 3">
    <name type="scientific">Urochloa decumbens</name>
    <dbReference type="NCBI Taxonomy" id="240449"/>
    <lineage>
        <taxon>Eukaryota</taxon>
        <taxon>Viridiplantae</taxon>
        <taxon>Streptophyta</taxon>
        <taxon>Embryophyta</taxon>
        <taxon>Tracheophyta</taxon>
        <taxon>Spermatophyta</taxon>
        <taxon>Magnoliopsida</taxon>
        <taxon>Liliopsida</taxon>
        <taxon>Poales</taxon>
        <taxon>Poaceae</taxon>
        <taxon>PACMAD clade</taxon>
        <taxon>Panicoideae</taxon>
        <taxon>Panicodae</taxon>
        <taxon>Paniceae</taxon>
        <taxon>Melinidinae</taxon>
        <taxon>Urochloa</taxon>
    </lineage>
</organism>
<feature type="region of interest" description="Disordered" evidence="1">
    <location>
        <begin position="182"/>
        <end position="270"/>
    </location>
</feature>
<feature type="compositionally biased region" description="Basic and acidic residues" evidence="1">
    <location>
        <begin position="192"/>
        <end position="201"/>
    </location>
</feature>
<dbReference type="EMBL" id="OZ075126">
    <property type="protein sequence ID" value="CAL4938338.1"/>
    <property type="molecule type" value="Genomic_DNA"/>
</dbReference>
<dbReference type="PANTHER" id="PTHR31065">
    <property type="entry name" value="PLATZ TRANSCRIPTION FACTOR FAMILY PROTEIN"/>
    <property type="match status" value="1"/>
</dbReference>
<accession>A0ABC8Y9Z7</accession>
<reference evidence="3" key="1">
    <citation type="submission" date="2024-06" db="EMBL/GenBank/DDBJ databases">
        <authorList>
            <person name="Ryan C."/>
        </authorList>
    </citation>
    <scope>NUCLEOTIDE SEQUENCE [LARGE SCALE GENOMIC DNA]</scope>
</reference>
<sequence>MAERQKMPAPLADVPALAAAGSSEEGGKPTWREVLVRTGFWKPCEVHGKETRGEDCVFCLDCYEVTCPSCKHGDEAGHRVLKIRRYNFRSAVLAADVQALGVQVSKIQQYSINSQKVLYLRPIKRSKKFRPQAGARRCSTCRCYIRGEKKSYEFCSLVCEGKEDVSSDDFSGPEAEERLKNLHSSKVEPPAAEEHGNEPRAIDNPPPAEEHGNEPVAIDNPPPAEELAIDNPPEPEAPNALPVPNPRRMENSSFRRRPRKMVLPSRAPFF</sequence>
<dbReference type="CDD" id="cd19756">
    <property type="entry name" value="Bbox2"/>
    <property type="match status" value="1"/>
</dbReference>
<dbReference type="Proteomes" id="UP001497457">
    <property type="component" value="Chromosome 16b"/>
</dbReference>
<name>A0ABC8Y9Z7_9POAL</name>
<dbReference type="InterPro" id="IPR006734">
    <property type="entry name" value="PLATZ"/>
</dbReference>
<proteinExistence type="predicted"/>
<dbReference type="AlphaFoldDB" id="A0ABC8Y9Z7"/>
<evidence type="ECO:0000313" key="2">
    <source>
        <dbReference type="EMBL" id="CAL4938338.1"/>
    </source>
</evidence>